<sequence length="792" mass="89361">MPIPTNFDPSSSVLFLGSGFSASGTAIYGGHPPAGDQLCDLLADELKVARGKYDLQALADAFRRRPELNMYQSLRRLFTISNLSVDQREILKLRWQRIYTTNYDDSVELAFHENGIKSPSYNYDDPKPARVPRGAVIHLHGVIKKATEENIHQQLVLGRQSYIRQFFAKSPWYDEFLRDIRFCEAIFFVGYSLADPHVTALFVNPEQSKLRTYFVLRPPLDSLLVEHIEEYGEAHPIETKGFAQICRSLSAPPPLADLNNLRILRWIDPFKDQKTVIQPTSLEVINLVAFGAFDSQRALSTLPNGKYVIPRQKMARRAVQQVVQNRTTLLHGRLGNGKSIFLWILAFHLMALDYQCFRCSAMSPAIDREAKALVDHPKVAILFDSYDVAIDSVDRLYELLPHARFIVCVRSGVQDVRLHEIATRFPSSIARVNLNEFDAEDRSDFIDLLVPAGALKDDLENRIRSCADIREVVATIYENEFIQRRIRESLAPLRSDRSAAAVTILGLLLSWINQTGDPSLYLEALDADPHTTLAKYREVAIDIFRLDDDQIQARSPVFSDYILRRLFSVDEIFPVVEKVLIAAVQRKKERKYRAILSNIMRYSALLSLSKEAPDGANKIIGLYGRLQRDVGIQEEPLFWLQYAIAMTEADSAEIAEGFLRTAYRKAAEAGDFATYQLDTFALRLYLKLEEKAEVGRSVSRIKMILYSTKLVSGMIGDQNHRAYAVRVLEGWLPFVASRVADLTGSQKTKCLAAVDDLLHKISGLSAAVRAETGSDQVKSDLEAAKRTLLLGA</sequence>
<dbReference type="eggNOG" id="COG1672">
    <property type="taxonomic scope" value="Bacteria"/>
</dbReference>
<dbReference type="InterPro" id="IPR027417">
    <property type="entry name" value="P-loop_NTPase"/>
</dbReference>
<dbReference type="Pfam" id="PF13289">
    <property type="entry name" value="SIR2_2"/>
    <property type="match status" value="1"/>
</dbReference>
<reference evidence="1 2" key="1">
    <citation type="submission" date="2006-01" db="EMBL/GenBank/DDBJ databases">
        <title>Complete sequence of Rhodopseudomonas palustris HaA2.</title>
        <authorList>
            <consortium name="US DOE Joint Genome Institute"/>
            <person name="Copeland A."/>
            <person name="Lucas S."/>
            <person name="Lapidus A."/>
            <person name="Barry K."/>
            <person name="Detter J.C."/>
            <person name="Glavina T."/>
            <person name="Hammon N."/>
            <person name="Israni S."/>
            <person name="Pitluck S."/>
            <person name="Chain P."/>
            <person name="Malfatti S."/>
            <person name="Shin M."/>
            <person name="Vergez L."/>
            <person name="Schmutz J."/>
            <person name="Larimer F."/>
            <person name="Land M."/>
            <person name="Hauser L."/>
            <person name="Pelletier D.A."/>
            <person name="Kyrpides N."/>
            <person name="Anderson I."/>
            <person name="Oda Y."/>
            <person name="Harwood C.S."/>
            <person name="Richardson P."/>
        </authorList>
    </citation>
    <scope>NUCLEOTIDE SEQUENCE [LARGE SCALE GENOMIC DNA]</scope>
    <source>
        <strain evidence="1 2">HaA2</strain>
    </source>
</reference>
<dbReference type="EMBL" id="CP000250">
    <property type="protein sequence ID" value="ABD08227.1"/>
    <property type="molecule type" value="Genomic_DNA"/>
</dbReference>
<proteinExistence type="predicted"/>
<evidence type="ECO:0000313" key="1">
    <source>
        <dbReference type="EMBL" id="ABD08227.1"/>
    </source>
</evidence>
<name>Q2IU83_RHOP2</name>
<organism evidence="1 2">
    <name type="scientific">Rhodopseudomonas palustris (strain HaA2)</name>
    <dbReference type="NCBI Taxonomy" id="316058"/>
    <lineage>
        <taxon>Bacteria</taxon>
        <taxon>Pseudomonadati</taxon>
        <taxon>Pseudomonadota</taxon>
        <taxon>Alphaproteobacteria</taxon>
        <taxon>Hyphomicrobiales</taxon>
        <taxon>Nitrobacteraceae</taxon>
        <taxon>Rhodopseudomonas</taxon>
    </lineage>
</organism>
<evidence type="ECO:0000313" key="2">
    <source>
        <dbReference type="Proteomes" id="UP000008809"/>
    </source>
</evidence>
<dbReference type="SUPFAM" id="SSF52540">
    <property type="entry name" value="P-loop containing nucleoside triphosphate hydrolases"/>
    <property type="match status" value="1"/>
</dbReference>
<gene>
    <name evidence="1" type="ordered locus">RPB_3532</name>
</gene>
<dbReference type="HOGENOM" id="CLU_017124_0_0_5"/>
<dbReference type="KEGG" id="rpb:RPB_3532"/>
<dbReference type="AlphaFoldDB" id="Q2IU83"/>
<dbReference type="Proteomes" id="UP000008809">
    <property type="component" value="Chromosome"/>
</dbReference>
<accession>Q2IU83</accession>
<keyword evidence="2" id="KW-1185">Reference proteome</keyword>
<dbReference type="OrthoDB" id="7357874at2"/>
<protein>
    <submittedName>
        <fullName evidence="1">Uncharacterized protein</fullName>
    </submittedName>
</protein>